<keyword evidence="2" id="KW-1133">Transmembrane helix</keyword>
<feature type="transmembrane region" description="Helical" evidence="2">
    <location>
        <begin position="252"/>
        <end position="277"/>
    </location>
</feature>
<evidence type="ECO:0000256" key="2">
    <source>
        <dbReference type="SAM" id="Phobius"/>
    </source>
</evidence>
<organism evidence="4 5">
    <name type="scientific">Macrostomum lignano</name>
    <dbReference type="NCBI Taxonomy" id="282301"/>
    <lineage>
        <taxon>Eukaryota</taxon>
        <taxon>Metazoa</taxon>
        <taxon>Spiralia</taxon>
        <taxon>Lophotrochozoa</taxon>
        <taxon>Platyhelminthes</taxon>
        <taxon>Rhabditophora</taxon>
        <taxon>Macrostomorpha</taxon>
        <taxon>Macrostomida</taxon>
        <taxon>Macrostomidae</taxon>
        <taxon>Macrostomum</taxon>
    </lineage>
</organism>
<dbReference type="Proteomes" id="UP000095280">
    <property type="component" value="Unplaced"/>
</dbReference>
<protein>
    <submittedName>
        <fullName evidence="5">Conserved plasma membrane protein</fullName>
    </submittedName>
</protein>
<accession>A0A1I8HRB2</accession>
<feature type="compositionally biased region" description="Polar residues" evidence="1">
    <location>
        <begin position="184"/>
        <end position="197"/>
    </location>
</feature>
<feature type="region of interest" description="Disordered" evidence="1">
    <location>
        <begin position="361"/>
        <end position="380"/>
    </location>
</feature>
<keyword evidence="2" id="KW-0812">Transmembrane</keyword>
<keyword evidence="3" id="KW-0732">Signal</keyword>
<reference evidence="5" key="1">
    <citation type="submission" date="2016-11" db="UniProtKB">
        <authorList>
            <consortium name="WormBaseParasite"/>
        </authorList>
    </citation>
    <scope>IDENTIFICATION</scope>
</reference>
<sequence>KITSCTDSPTLSSCLSVAPPAMLKLVLLALLWCLAARSGADSIRRSPQYWLPAFSDAAPAGGDESRKLASGFYRIAYWRSFELLPTDEAGESTAALSWLTNRCRSESASDSVAEVAKDDSSAVQLLADSHLQKAGNLLLWPMADYSSPTSSPIVTIVPVVMQSGGRGVSNSSNSYGYNAPSPSTQPSSEPLSMTTTEAPAGSNKLAFLHVSRGRLGLQFSSIGRASLIACTVRSPTDGNYNAPLALASSSPLLSACLLLTPVLAALTLALSAGFVCWTWRRTVRPGLASAAAAATTSAATAASSCSLNDSWRCPSHHHQQQHQVSFAVPPPLSFQQRCLPRARSTPYSSCRQQKLQQQQQHLPMQILSGDSVSHSNAEMN</sequence>
<feature type="chain" id="PRO_5009320378" evidence="3">
    <location>
        <begin position="41"/>
        <end position="380"/>
    </location>
</feature>
<evidence type="ECO:0000256" key="3">
    <source>
        <dbReference type="SAM" id="SignalP"/>
    </source>
</evidence>
<proteinExistence type="predicted"/>
<keyword evidence="4" id="KW-1185">Reference proteome</keyword>
<feature type="region of interest" description="Disordered" evidence="1">
    <location>
        <begin position="171"/>
        <end position="197"/>
    </location>
</feature>
<feature type="compositionally biased region" description="Polar residues" evidence="1">
    <location>
        <begin position="368"/>
        <end position="380"/>
    </location>
</feature>
<feature type="signal peptide" evidence="3">
    <location>
        <begin position="1"/>
        <end position="40"/>
    </location>
</feature>
<evidence type="ECO:0000313" key="4">
    <source>
        <dbReference type="Proteomes" id="UP000095280"/>
    </source>
</evidence>
<keyword evidence="2" id="KW-0472">Membrane</keyword>
<feature type="compositionally biased region" description="Low complexity" evidence="1">
    <location>
        <begin position="171"/>
        <end position="182"/>
    </location>
</feature>
<dbReference type="WBParaSite" id="maker-uti_cns_0007533-snap-gene-0.5-mRNA-1">
    <property type="protein sequence ID" value="maker-uti_cns_0007533-snap-gene-0.5-mRNA-1"/>
    <property type="gene ID" value="maker-uti_cns_0007533-snap-gene-0.5"/>
</dbReference>
<dbReference type="AlphaFoldDB" id="A0A1I8HRB2"/>
<evidence type="ECO:0000313" key="5">
    <source>
        <dbReference type="WBParaSite" id="maker-uti_cns_0007533-snap-gene-0.5-mRNA-1"/>
    </source>
</evidence>
<name>A0A1I8HRB2_9PLAT</name>
<evidence type="ECO:0000256" key="1">
    <source>
        <dbReference type="SAM" id="MobiDB-lite"/>
    </source>
</evidence>